<dbReference type="NCBIfam" id="TIGR01617">
    <property type="entry name" value="arsC_related"/>
    <property type="match status" value="1"/>
</dbReference>
<dbReference type="AlphaFoldDB" id="A0A0B8QMT2"/>
<protein>
    <submittedName>
        <fullName evidence="4">Arsenate reductase and related proteins, glutaredoxin family</fullName>
    </submittedName>
</protein>
<dbReference type="Proteomes" id="UP000031847">
    <property type="component" value="Unassembled WGS sequence"/>
</dbReference>
<keyword evidence="2" id="KW-0676">Redox-active center</keyword>
<name>A0A0B8QMT2_LACLL</name>
<dbReference type="InterPro" id="IPR036249">
    <property type="entry name" value="Thioredoxin-like_sf"/>
</dbReference>
<dbReference type="PANTHER" id="PTHR30041:SF7">
    <property type="entry name" value="GLOBAL TRANSCRIPTIONAL REGULATOR SPX"/>
    <property type="match status" value="1"/>
</dbReference>
<accession>A0A0B8QMT2</accession>
<dbReference type="PANTHER" id="PTHR30041">
    <property type="entry name" value="ARSENATE REDUCTASE"/>
    <property type="match status" value="1"/>
</dbReference>
<organism evidence="4 5">
    <name type="scientific">Lactococcus lactis subsp. lactis</name>
    <name type="common">Streptococcus lactis</name>
    <dbReference type="NCBI Taxonomy" id="1360"/>
    <lineage>
        <taxon>Bacteria</taxon>
        <taxon>Bacillati</taxon>
        <taxon>Bacillota</taxon>
        <taxon>Bacilli</taxon>
        <taxon>Lactobacillales</taxon>
        <taxon>Streptococcaceae</taxon>
        <taxon>Lactococcus</taxon>
    </lineage>
</organism>
<evidence type="ECO:0000256" key="2">
    <source>
        <dbReference type="ARBA" id="ARBA00023284"/>
    </source>
</evidence>
<reference evidence="4 5" key="1">
    <citation type="submission" date="2015-01" db="EMBL/GenBank/DDBJ databases">
        <title>Lactococcus lactis subsp.lactis JCM 5805 whole genome shotgun sequence.</title>
        <authorList>
            <person name="Fujii T."/>
            <person name="Tomita Y."/>
            <person name="Ikushima S."/>
            <person name="Fujiwara D."/>
        </authorList>
    </citation>
    <scope>NUCLEOTIDE SEQUENCE [LARGE SCALE GENOMIC DNA]</scope>
    <source>
        <strain evidence="4 5">JCM 5805</strain>
    </source>
</reference>
<dbReference type="Pfam" id="PF03960">
    <property type="entry name" value="ArsC"/>
    <property type="match status" value="1"/>
</dbReference>
<dbReference type="SUPFAM" id="SSF52833">
    <property type="entry name" value="Thioredoxin-like"/>
    <property type="match status" value="1"/>
</dbReference>
<evidence type="ECO:0000256" key="3">
    <source>
        <dbReference type="PROSITE-ProRule" id="PRU01282"/>
    </source>
</evidence>
<dbReference type="Gene3D" id="3.40.30.10">
    <property type="entry name" value="Glutaredoxin"/>
    <property type="match status" value="1"/>
</dbReference>
<comment type="caution">
    <text evidence="4">The sequence shown here is derived from an EMBL/GenBank/DDBJ whole genome shotgun (WGS) entry which is preliminary data.</text>
</comment>
<gene>
    <name evidence="4" type="ORF">JCM5805K_0974</name>
</gene>
<evidence type="ECO:0000313" key="4">
    <source>
        <dbReference type="EMBL" id="GAM79866.1"/>
    </source>
</evidence>
<keyword evidence="1" id="KW-1015">Disulfide bond</keyword>
<evidence type="ECO:0000313" key="5">
    <source>
        <dbReference type="Proteomes" id="UP000031847"/>
    </source>
</evidence>
<dbReference type="EMBL" id="BBSI01000017">
    <property type="protein sequence ID" value="GAM79866.1"/>
    <property type="molecule type" value="Genomic_DNA"/>
</dbReference>
<dbReference type="InterPro" id="IPR006660">
    <property type="entry name" value="Arsenate_reductase-like"/>
</dbReference>
<comment type="similarity">
    <text evidence="3">Belongs to the ArsC family.</text>
</comment>
<sequence>MNTMIKIYTVASCSSCKKAKEWLEKQNLAYQEINLVTSRICKEDILEILALTEEGTGDIISRRSQAYQRLNIDFETIKLNDLIQIIEENPTLLRRPLIVDHKRLQVGYNDDEIRKFLPRKKREIQIKVATEAPYNLDIEEQFHEG</sequence>
<proteinExistence type="inferred from homology"/>
<dbReference type="PROSITE" id="PS51353">
    <property type="entry name" value="ARSC"/>
    <property type="match status" value="1"/>
</dbReference>
<dbReference type="NCBIfam" id="NF002459">
    <property type="entry name" value="PRK01655.1"/>
    <property type="match status" value="1"/>
</dbReference>
<evidence type="ECO:0000256" key="1">
    <source>
        <dbReference type="ARBA" id="ARBA00023157"/>
    </source>
</evidence>
<dbReference type="CDD" id="cd03032">
    <property type="entry name" value="ArsC_Spx"/>
    <property type="match status" value="1"/>
</dbReference>
<dbReference type="InterPro" id="IPR006504">
    <property type="entry name" value="Tscrpt_reg_Spx/MgsR"/>
</dbReference>